<keyword evidence="2" id="KW-1185">Reference proteome</keyword>
<gene>
    <name evidence="1" type="ORF">MILVUS5_LOCUS11703</name>
</gene>
<dbReference type="Proteomes" id="UP001177021">
    <property type="component" value="Unassembled WGS sequence"/>
</dbReference>
<accession>A0ACB0JFE2</accession>
<proteinExistence type="predicted"/>
<reference evidence="1" key="1">
    <citation type="submission" date="2023-10" db="EMBL/GenBank/DDBJ databases">
        <authorList>
            <person name="Rodriguez Cubillos JULIANA M."/>
            <person name="De Vega J."/>
        </authorList>
    </citation>
    <scope>NUCLEOTIDE SEQUENCE</scope>
</reference>
<organism evidence="1 2">
    <name type="scientific">Trifolium pratense</name>
    <name type="common">Red clover</name>
    <dbReference type="NCBI Taxonomy" id="57577"/>
    <lineage>
        <taxon>Eukaryota</taxon>
        <taxon>Viridiplantae</taxon>
        <taxon>Streptophyta</taxon>
        <taxon>Embryophyta</taxon>
        <taxon>Tracheophyta</taxon>
        <taxon>Spermatophyta</taxon>
        <taxon>Magnoliopsida</taxon>
        <taxon>eudicotyledons</taxon>
        <taxon>Gunneridae</taxon>
        <taxon>Pentapetalae</taxon>
        <taxon>rosids</taxon>
        <taxon>fabids</taxon>
        <taxon>Fabales</taxon>
        <taxon>Fabaceae</taxon>
        <taxon>Papilionoideae</taxon>
        <taxon>50 kb inversion clade</taxon>
        <taxon>NPAAA clade</taxon>
        <taxon>Hologalegina</taxon>
        <taxon>IRL clade</taxon>
        <taxon>Trifolieae</taxon>
        <taxon>Trifolium</taxon>
    </lineage>
</organism>
<sequence>MYLFIVNCFLFIFYNKVFTSSLLLCRNSIFSFKLNSLHLIHLECTSLNWIAHMLIFNFSIYPLLCSPLSPCNHVWQSSGQSPLFPAPALTAVYCFVLRHRCPPPTCSAHFLRVANCCCCYWPPCILPLRCRSRCVQVVVVVDWSA</sequence>
<dbReference type="EMBL" id="CASHSV030000024">
    <property type="protein sequence ID" value="CAJ2642197.1"/>
    <property type="molecule type" value="Genomic_DNA"/>
</dbReference>
<evidence type="ECO:0000313" key="2">
    <source>
        <dbReference type="Proteomes" id="UP001177021"/>
    </source>
</evidence>
<evidence type="ECO:0000313" key="1">
    <source>
        <dbReference type="EMBL" id="CAJ2642197.1"/>
    </source>
</evidence>
<protein>
    <submittedName>
        <fullName evidence="1">Uncharacterized protein</fullName>
    </submittedName>
</protein>
<comment type="caution">
    <text evidence="1">The sequence shown here is derived from an EMBL/GenBank/DDBJ whole genome shotgun (WGS) entry which is preliminary data.</text>
</comment>
<name>A0ACB0JFE2_TRIPR</name>